<feature type="transmembrane region" description="Helical" evidence="1">
    <location>
        <begin position="114"/>
        <end position="134"/>
    </location>
</feature>
<keyword evidence="1" id="KW-0812">Transmembrane</keyword>
<reference evidence="3 4" key="1">
    <citation type="submission" date="2018-12" db="EMBL/GenBank/DDBJ databases">
        <title>Genome Sequence of Candidatus Viridilinea halotolerans isolated from saline sulfide-rich spring.</title>
        <authorList>
            <person name="Grouzdev D.S."/>
            <person name="Burganskaya E.I."/>
            <person name="Krutkina M.S."/>
            <person name="Sukhacheva M.V."/>
            <person name="Gorlenko V.M."/>
        </authorList>
    </citation>
    <scope>NUCLEOTIDE SEQUENCE [LARGE SCALE GENOMIC DNA]</scope>
    <source>
        <strain evidence="3">Chok-6</strain>
    </source>
</reference>
<feature type="domain" description="CAAX prenyl protease 2/Lysostaphin resistance protein A-like" evidence="2">
    <location>
        <begin position="200"/>
        <end position="303"/>
    </location>
</feature>
<evidence type="ECO:0000313" key="4">
    <source>
        <dbReference type="Proteomes" id="UP000280307"/>
    </source>
</evidence>
<keyword evidence="3" id="KW-0482">Metalloprotease</keyword>
<feature type="transmembrane region" description="Helical" evidence="1">
    <location>
        <begin position="154"/>
        <end position="179"/>
    </location>
</feature>
<feature type="transmembrane region" description="Helical" evidence="1">
    <location>
        <begin position="267"/>
        <end position="286"/>
    </location>
</feature>
<dbReference type="InterPro" id="IPR003675">
    <property type="entry name" value="Rce1/LyrA-like_dom"/>
</dbReference>
<accession>A0A426UB84</accession>
<dbReference type="GO" id="GO:0080120">
    <property type="term" value="P:CAAX-box protein maturation"/>
    <property type="evidence" value="ECO:0007669"/>
    <property type="project" value="UniProtKB-ARBA"/>
</dbReference>
<evidence type="ECO:0000259" key="2">
    <source>
        <dbReference type="Pfam" id="PF02517"/>
    </source>
</evidence>
<dbReference type="Proteomes" id="UP000280307">
    <property type="component" value="Unassembled WGS sequence"/>
</dbReference>
<keyword evidence="3" id="KW-0645">Protease</keyword>
<feature type="transmembrane region" description="Helical" evidence="1">
    <location>
        <begin position="306"/>
        <end position="329"/>
    </location>
</feature>
<dbReference type="GO" id="GO:0004175">
    <property type="term" value="F:endopeptidase activity"/>
    <property type="evidence" value="ECO:0007669"/>
    <property type="project" value="UniProtKB-ARBA"/>
</dbReference>
<dbReference type="Pfam" id="PF02517">
    <property type="entry name" value="Rce1-like"/>
    <property type="match status" value="1"/>
</dbReference>
<dbReference type="PANTHER" id="PTHR35797">
    <property type="entry name" value="PROTEASE-RELATED"/>
    <property type="match status" value="1"/>
</dbReference>
<sequence>MSASAPTAPQLRALVQRHALLAFFGLTFALSWSLWGLQGLLIGTDPISATWLGIVATYGPTLAAIMLAGLPGPVRQALAWPRRRLGLAGAVLAGVVLLNVLVASNPLASTRPAVAAVLWLTITVLPAWIVWSSFSRRHGVRALLQTLTAWRVPPLWYAAVLLLPVLISLLGLALLALLGQPLPPWPRTEPLRELLPLLMITFVTTLLYGGPLGEEVGWRGFALPRLQARHSPLVASLLLSVVWGLWHAPLHLQGVYHGIFPDGLPGILLRMVITIPTTVLFTWFFNRTQGNLWLVVLLHTAVNNSAGFWLPVTVGVYVAMGLMTVTLIITDRMWRLRPSDGVTTTAEGQTAALYQIR</sequence>
<dbReference type="InterPro" id="IPR042150">
    <property type="entry name" value="MmRce1-like"/>
</dbReference>
<keyword evidence="3" id="KW-0378">Hydrolase</keyword>
<organism evidence="3 4">
    <name type="scientific">Candidatus Viridilinea halotolerans</name>
    <dbReference type="NCBI Taxonomy" id="2491704"/>
    <lineage>
        <taxon>Bacteria</taxon>
        <taxon>Bacillati</taxon>
        <taxon>Chloroflexota</taxon>
        <taxon>Chloroflexia</taxon>
        <taxon>Chloroflexales</taxon>
        <taxon>Chloroflexineae</taxon>
        <taxon>Oscillochloridaceae</taxon>
        <taxon>Candidatus Viridilinea</taxon>
    </lineage>
</organism>
<feature type="transmembrane region" description="Helical" evidence="1">
    <location>
        <begin position="20"/>
        <end position="37"/>
    </location>
</feature>
<comment type="caution">
    <text evidence="3">The sequence shown here is derived from an EMBL/GenBank/DDBJ whole genome shotgun (WGS) entry which is preliminary data.</text>
</comment>
<protein>
    <submittedName>
        <fullName evidence="3">CPBP family intramembrane metalloprotease</fullName>
    </submittedName>
</protein>
<dbReference type="EMBL" id="RSAS01000035">
    <property type="protein sequence ID" value="RRR77997.1"/>
    <property type="molecule type" value="Genomic_DNA"/>
</dbReference>
<dbReference type="AlphaFoldDB" id="A0A426UB84"/>
<feature type="transmembrane region" description="Helical" evidence="1">
    <location>
        <begin position="49"/>
        <end position="70"/>
    </location>
</feature>
<feature type="transmembrane region" description="Helical" evidence="1">
    <location>
        <begin position="191"/>
        <end position="210"/>
    </location>
</feature>
<gene>
    <name evidence="3" type="ORF">EI684_00855</name>
</gene>
<keyword evidence="1" id="KW-1133">Transmembrane helix</keyword>
<keyword evidence="1" id="KW-0472">Membrane</keyword>
<evidence type="ECO:0000256" key="1">
    <source>
        <dbReference type="SAM" id="Phobius"/>
    </source>
</evidence>
<proteinExistence type="predicted"/>
<evidence type="ECO:0000313" key="3">
    <source>
        <dbReference type="EMBL" id="RRR77997.1"/>
    </source>
</evidence>
<dbReference type="PANTHER" id="PTHR35797:SF1">
    <property type="entry name" value="PROTEASE"/>
    <property type="match status" value="1"/>
</dbReference>
<feature type="transmembrane region" description="Helical" evidence="1">
    <location>
        <begin position="230"/>
        <end position="246"/>
    </location>
</feature>
<feature type="transmembrane region" description="Helical" evidence="1">
    <location>
        <begin position="85"/>
        <end position="102"/>
    </location>
</feature>
<dbReference type="GO" id="GO:0008237">
    <property type="term" value="F:metallopeptidase activity"/>
    <property type="evidence" value="ECO:0007669"/>
    <property type="project" value="UniProtKB-KW"/>
</dbReference>
<name>A0A426UB84_9CHLR</name>
<dbReference type="GO" id="GO:0006508">
    <property type="term" value="P:proteolysis"/>
    <property type="evidence" value="ECO:0007669"/>
    <property type="project" value="UniProtKB-KW"/>
</dbReference>